<keyword evidence="2" id="KW-1185">Reference proteome</keyword>
<sequence>MNLTNGMYIRHSIQANPYFWKDTIRRFCANVSELKQMAARNFEDFLQLTSPWMFQCAMPVFQGLLAEPYNSQILRLLFHLRIGMD</sequence>
<protein>
    <submittedName>
        <fullName evidence="1">Uncharacterized protein</fullName>
    </submittedName>
</protein>
<evidence type="ECO:0000313" key="2">
    <source>
        <dbReference type="Proteomes" id="UP000076154"/>
    </source>
</evidence>
<dbReference type="Proteomes" id="UP000076154">
    <property type="component" value="Unassembled WGS sequence"/>
</dbReference>
<dbReference type="OrthoDB" id="3269417at2759"/>
<comment type="caution">
    <text evidence="1">The sequence shown here is derived from an EMBL/GenBank/DDBJ whole genome shotgun (WGS) entry which is preliminary data.</text>
</comment>
<organism evidence="1 2">
    <name type="scientific">Hypsizygus marmoreus</name>
    <name type="common">White beech mushroom</name>
    <name type="synonym">Agaricus marmoreus</name>
    <dbReference type="NCBI Taxonomy" id="39966"/>
    <lineage>
        <taxon>Eukaryota</taxon>
        <taxon>Fungi</taxon>
        <taxon>Dikarya</taxon>
        <taxon>Basidiomycota</taxon>
        <taxon>Agaricomycotina</taxon>
        <taxon>Agaricomycetes</taxon>
        <taxon>Agaricomycetidae</taxon>
        <taxon>Agaricales</taxon>
        <taxon>Tricholomatineae</taxon>
        <taxon>Lyophyllaceae</taxon>
        <taxon>Hypsizygus</taxon>
    </lineage>
</organism>
<dbReference type="STRING" id="39966.A0A369JE89"/>
<reference evidence="1" key="1">
    <citation type="submission" date="2018-04" db="EMBL/GenBank/DDBJ databases">
        <title>Whole genome sequencing of Hypsizygus marmoreus.</title>
        <authorList>
            <person name="Choi I.-G."/>
            <person name="Min B."/>
            <person name="Kim J.-G."/>
            <person name="Kim S."/>
            <person name="Oh Y.-L."/>
            <person name="Kong W.-S."/>
            <person name="Park H."/>
            <person name="Jeong J."/>
            <person name="Song E.-S."/>
        </authorList>
    </citation>
    <scope>NUCLEOTIDE SEQUENCE [LARGE SCALE GENOMIC DNA]</scope>
    <source>
        <strain evidence="1">51987-8</strain>
    </source>
</reference>
<gene>
    <name evidence="1" type="ORF">Hypma_014644</name>
</gene>
<accession>A0A369JE89</accession>
<evidence type="ECO:0000313" key="1">
    <source>
        <dbReference type="EMBL" id="RDB18725.1"/>
    </source>
</evidence>
<dbReference type="AlphaFoldDB" id="A0A369JE89"/>
<dbReference type="EMBL" id="LUEZ02000090">
    <property type="protein sequence ID" value="RDB18725.1"/>
    <property type="molecule type" value="Genomic_DNA"/>
</dbReference>
<name>A0A369JE89_HYPMA</name>
<proteinExistence type="predicted"/>
<dbReference type="InParanoid" id="A0A369JE89"/>